<dbReference type="FunFam" id="2.30.30.100:FF:000023">
    <property type="entry name" value="Small nuclear ribonucleoprotein G"/>
    <property type="match status" value="1"/>
</dbReference>
<evidence type="ECO:0000256" key="8">
    <source>
        <dbReference type="ARBA" id="ARBA00023274"/>
    </source>
</evidence>
<dbReference type="CDD" id="cd01719">
    <property type="entry name" value="Sm_G"/>
    <property type="match status" value="1"/>
</dbReference>
<dbReference type="GO" id="GO:0003723">
    <property type="term" value="F:RNA binding"/>
    <property type="evidence" value="ECO:0007669"/>
    <property type="project" value="UniProtKB-UniRule"/>
</dbReference>
<keyword evidence="5 9" id="KW-0694">RNA-binding</keyword>
<accession>A0A4P9ZXB0</accession>
<dbReference type="SMART" id="SM00651">
    <property type="entry name" value="Sm"/>
    <property type="match status" value="1"/>
</dbReference>
<dbReference type="EMBL" id="ML002381">
    <property type="protein sequence ID" value="RKP38304.1"/>
    <property type="molecule type" value="Genomic_DNA"/>
</dbReference>
<dbReference type="GO" id="GO:0005682">
    <property type="term" value="C:U5 snRNP"/>
    <property type="evidence" value="ECO:0007669"/>
    <property type="project" value="TreeGrafter"/>
</dbReference>
<dbReference type="GO" id="GO:0071011">
    <property type="term" value="C:precatalytic spliceosome"/>
    <property type="evidence" value="ECO:0007669"/>
    <property type="project" value="TreeGrafter"/>
</dbReference>
<evidence type="ECO:0000256" key="6">
    <source>
        <dbReference type="ARBA" id="ARBA00023187"/>
    </source>
</evidence>
<dbReference type="Pfam" id="PF01423">
    <property type="entry name" value="LSM"/>
    <property type="match status" value="1"/>
</dbReference>
<keyword evidence="12" id="KW-1185">Reference proteome</keyword>
<dbReference type="InterPro" id="IPR001163">
    <property type="entry name" value="Sm_dom_euk/arc"/>
</dbReference>
<dbReference type="GO" id="GO:0034719">
    <property type="term" value="C:SMN-Sm protein complex"/>
    <property type="evidence" value="ECO:0007669"/>
    <property type="project" value="TreeGrafter"/>
</dbReference>
<dbReference type="GO" id="GO:0097526">
    <property type="term" value="C:spliceosomal tri-snRNP complex"/>
    <property type="evidence" value="ECO:0007669"/>
    <property type="project" value="TreeGrafter"/>
</dbReference>
<dbReference type="InterPro" id="IPR047575">
    <property type="entry name" value="Sm"/>
</dbReference>
<evidence type="ECO:0000256" key="1">
    <source>
        <dbReference type="ARBA" id="ARBA00004123"/>
    </source>
</evidence>
<dbReference type="GO" id="GO:0005686">
    <property type="term" value="C:U2 snRNP"/>
    <property type="evidence" value="ECO:0007669"/>
    <property type="project" value="TreeGrafter"/>
</dbReference>
<name>A0A4P9ZXB0_9FUNG</name>
<comment type="similarity">
    <text evidence="2 9">Belongs to the snRNP Sm proteins family.</text>
</comment>
<feature type="domain" description="Sm" evidence="10">
    <location>
        <begin position="12"/>
        <end position="83"/>
    </location>
</feature>
<evidence type="ECO:0000256" key="2">
    <source>
        <dbReference type="ARBA" id="ARBA00006850"/>
    </source>
</evidence>
<evidence type="ECO:0000313" key="11">
    <source>
        <dbReference type="EMBL" id="RKP38304.1"/>
    </source>
</evidence>
<sequence length="83" mass="9292">MSSKAGPAVSKATIPELKDYMEKRLLVQLNGRRRVTGILRGYDPFMNIVLDDATEEISSDRKDIGMIVIRGNSIEVLEAQEKI</sequence>
<keyword evidence="6 9" id="KW-0508">mRNA splicing</keyword>
<dbReference type="PANTHER" id="PTHR10553">
    <property type="entry name" value="SMALL NUCLEAR RIBONUCLEOPROTEIN"/>
    <property type="match status" value="1"/>
</dbReference>
<evidence type="ECO:0000256" key="4">
    <source>
        <dbReference type="ARBA" id="ARBA00022728"/>
    </source>
</evidence>
<keyword evidence="4 9" id="KW-0747">Spliceosome</keyword>
<gene>
    <name evidence="11" type="ORF">BJ085DRAFT_17506</name>
</gene>
<comment type="subcellular location">
    <subcellularLocation>
        <location evidence="1 9">Nucleus</location>
    </subcellularLocation>
</comment>
<evidence type="ECO:0000256" key="7">
    <source>
        <dbReference type="ARBA" id="ARBA00023242"/>
    </source>
</evidence>
<dbReference type="GO" id="GO:0000387">
    <property type="term" value="P:spliceosomal snRNP assembly"/>
    <property type="evidence" value="ECO:0007669"/>
    <property type="project" value="UniProtKB-UniRule"/>
</dbReference>
<evidence type="ECO:0000313" key="12">
    <source>
        <dbReference type="Proteomes" id="UP000268162"/>
    </source>
</evidence>
<dbReference type="GO" id="GO:0005689">
    <property type="term" value="C:U12-type spliceosomal complex"/>
    <property type="evidence" value="ECO:0007669"/>
    <property type="project" value="TreeGrafter"/>
</dbReference>
<dbReference type="Gene3D" id="2.30.30.100">
    <property type="match status" value="1"/>
</dbReference>
<dbReference type="PIRSF" id="PIRSF037188">
    <property type="entry name" value="U6_snRNA_Lsm7"/>
    <property type="match status" value="1"/>
</dbReference>
<dbReference type="GO" id="GO:0005687">
    <property type="term" value="C:U4 snRNP"/>
    <property type="evidence" value="ECO:0007669"/>
    <property type="project" value="TreeGrafter"/>
</dbReference>
<keyword evidence="3 9" id="KW-0507">mRNA processing</keyword>
<evidence type="ECO:0000256" key="3">
    <source>
        <dbReference type="ARBA" id="ARBA00022664"/>
    </source>
</evidence>
<keyword evidence="7 9" id="KW-0539">Nucleus</keyword>
<dbReference type="GO" id="GO:0005685">
    <property type="term" value="C:U1 snRNP"/>
    <property type="evidence" value="ECO:0007669"/>
    <property type="project" value="TreeGrafter"/>
</dbReference>
<comment type="function">
    <text evidence="9">Plays a role in pre-mRNA splicing.</text>
</comment>
<dbReference type="AlphaFoldDB" id="A0A4P9ZXB0"/>
<evidence type="ECO:0000256" key="5">
    <source>
        <dbReference type="ARBA" id="ARBA00022884"/>
    </source>
</evidence>
<dbReference type="OrthoDB" id="2146at2759"/>
<organism evidence="11 12">
    <name type="scientific">Dimargaris cristalligena</name>
    <dbReference type="NCBI Taxonomy" id="215637"/>
    <lineage>
        <taxon>Eukaryota</taxon>
        <taxon>Fungi</taxon>
        <taxon>Fungi incertae sedis</taxon>
        <taxon>Zoopagomycota</taxon>
        <taxon>Kickxellomycotina</taxon>
        <taxon>Dimargaritomycetes</taxon>
        <taxon>Dimargaritales</taxon>
        <taxon>Dimargaritaceae</taxon>
        <taxon>Dimargaris</taxon>
    </lineage>
</organism>
<dbReference type="GO" id="GO:0071013">
    <property type="term" value="C:catalytic step 2 spliceosome"/>
    <property type="evidence" value="ECO:0007669"/>
    <property type="project" value="TreeGrafter"/>
</dbReference>
<dbReference type="STRING" id="215637.A0A4P9ZXB0"/>
<proteinExistence type="inferred from homology"/>
<dbReference type="GO" id="GO:0071004">
    <property type="term" value="C:U2-type prespliceosome"/>
    <property type="evidence" value="ECO:0007669"/>
    <property type="project" value="TreeGrafter"/>
</dbReference>
<dbReference type="Proteomes" id="UP000268162">
    <property type="component" value="Unassembled WGS sequence"/>
</dbReference>
<dbReference type="PROSITE" id="PS52002">
    <property type="entry name" value="SM"/>
    <property type="match status" value="1"/>
</dbReference>
<reference evidence="12" key="1">
    <citation type="journal article" date="2018" name="Nat. Microbiol.">
        <title>Leveraging single-cell genomics to expand the fungal tree of life.</title>
        <authorList>
            <person name="Ahrendt S.R."/>
            <person name="Quandt C.A."/>
            <person name="Ciobanu D."/>
            <person name="Clum A."/>
            <person name="Salamov A."/>
            <person name="Andreopoulos B."/>
            <person name="Cheng J.F."/>
            <person name="Woyke T."/>
            <person name="Pelin A."/>
            <person name="Henrissat B."/>
            <person name="Reynolds N.K."/>
            <person name="Benny G.L."/>
            <person name="Smith M.E."/>
            <person name="James T.Y."/>
            <person name="Grigoriev I.V."/>
        </authorList>
    </citation>
    <scope>NUCLEOTIDE SEQUENCE [LARGE SCALE GENOMIC DNA]</scope>
    <source>
        <strain evidence="12">RSA 468</strain>
    </source>
</reference>
<protein>
    <recommendedName>
        <fullName evidence="9">Small nuclear ribonucleoprotein G</fullName>
        <shortName evidence="9">snRNP-G</shortName>
    </recommendedName>
</protein>
<dbReference type="PANTHER" id="PTHR10553:SF2">
    <property type="entry name" value="SMALL NUCLEAR RIBONUCLEOPROTEIN G"/>
    <property type="match status" value="1"/>
</dbReference>
<evidence type="ECO:0000256" key="9">
    <source>
        <dbReference type="RuleBase" id="RU365052"/>
    </source>
</evidence>
<dbReference type="InterPro" id="IPR044641">
    <property type="entry name" value="Lsm7/SmG-like"/>
</dbReference>
<keyword evidence="8 9" id="KW-0687">Ribonucleoprotein</keyword>
<dbReference type="InterPro" id="IPR034098">
    <property type="entry name" value="Sm_G"/>
</dbReference>
<evidence type="ECO:0000259" key="10">
    <source>
        <dbReference type="PROSITE" id="PS52002"/>
    </source>
</evidence>
<dbReference type="SUPFAM" id="SSF50182">
    <property type="entry name" value="Sm-like ribonucleoproteins"/>
    <property type="match status" value="1"/>
</dbReference>
<dbReference type="InterPro" id="IPR010920">
    <property type="entry name" value="LSM_dom_sf"/>
</dbReference>